<feature type="compositionally biased region" description="Polar residues" evidence="1">
    <location>
        <begin position="163"/>
        <end position="173"/>
    </location>
</feature>
<dbReference type="Gene3D" id="4.10.280.10">
    <property type="entry name" value="Helix-loop-helix DNA-binding domain"/>
    <property type="match status" value="1"/>
</dbReference>
<dbReference type="SUPFAM" id="SSF47459">
    <property type="entry name" value="HLH, helix-loop-helix DNA-binding domain"/>
    <property type="match status" value="1"/>
</dbReference>
<dbReference type="Proteomes" id="UP000307173">
    <property type="component" value="Unassembled WGS sequence"/>
</dbReference>
<name>A0A4T0X7G7_9ASCO</name>
<feature type="compositionally biased region" description="Basic and acidic residues" evidence="1">
    <location>
        <begin position="10"/>
        <end position="30"/>
    </location>
</feature>
<feature type="domain" description="BHLH" evidence="2">
    <location>
        <begin position="277"/>
        <end position="331"/>
    </location>
</feature>
<dbReference type="GO" id="GO:0046983">
    <property type="term" value="F:protein dimerization activity"/>
    <property type="evidence" value="ECO:0007669"/>
    <property type="project" value="InterPro"/>
</dbReference>
<evidence type="ECO:0000256" key="1">
    <source>
        <dbReference type="SAM" id="MobiDB-lite"/>
    </source>
</evidence>
<reference evidence="3 4" key="1">
    <citation type="journal article" date="2019" name="Front. Genet.">
        <title>Whole-Genome Sequencing of the Opportunistic Yeast Pathogen Candida inconspicua Uncovers Its Hybrid Origin.</title>
        <authorList>
            <person name="Mixao V."/>
            <person name="Hansen A.P."/>
            <person name="Saus E."/>
            <person name="Boekhout T."/>
            <person name="Lass-Florl C."/>
            <person name="Gabaldon T."/>
        </authorList>
    </citation>
    <scope>NUCLEOTIDE SEQUENCE [LARGE SCALE GENOMIC DNA]</scope>
    <source>
        <strain evidence="3 4">CBS 180</strain>
    </source>
</reference>
<dbReference type="EMBL" id="SELW01000121">
    <property type="protein sequence ID" value="TID30804.1"/>
    <property type="molecule type" value="Genomic_DNA"/>
</dbReference>
<dbReference type="PROSITE" id="PS50888">
    <property type="entry name" value="BHLH"/>
    <property type="match status" value="1"/>
</dbReference>
<feature type="compositionally biased region" description="Basic and acidic residues" evidence="1">
    <location>
        <begin position="39"/>
        <end position="68"/>
    </location>
</feature>
<proteinExistence type="predicted"/>
<evidence type="ECO:0000313" key="4">
    <source>
        <dbReference type="Proteomes" id="UP000307173"/>
    </source>
</evidence>
<dbReference type="AlphaFoldDB" id="A0A4T0X7G7"/>
<keyword evidence="4" id="KW-1185">Reference proteome</keyword>
<comment type="caution">
    <text evidence="3">The sequence shown here is derived from an EMBL/GenBank/DDBJ whole genome shotgun (WGS) entry which is preliminary data.</text>
</comment>
<dbReference type="STRING" id="52247.A0A4T0X7G7"/>
<feature type="compositionally biased region" description="Low complexity" evidence="1">
    <location>
        <begin position="144"/>
        <end position="162"/>
    </location>
</feature>
<feature type="region of interest" description="Disordered" evidence="1">
    <location>
        <begin position="142"/>
        <end position="173"/>
    </location>
</feature>
<gene>
    <name evidence="3" type="ORF">CANINC_000720</name>
</gene>
<dbReference type="OrthoDB" id="5344169at2759"/>
<organism evidence="3 4">
    <name type="scientific">Pichia inconspicua</name>
    <dbReference type="NCBI Taxonomy" id="52247"/>
    <lineage>
        <taxon>Eukaryota</taxon>
        <taxon>Fungi</taxon>
        <taxon>Dikarya</taxon>
        <taxon>Ascomycota</taxon>
        <taxon>Saccharomycotina</taxon>
        <taxon>Pichiomycetes</taxon>
        <taxon>Pichiales</taxon>
        <taxon>Pichiaceae</taxon>
        <taxon>Pichia</taxon>
    </lineage>
</organism>
<feature type="region of interest" description="Disordered" evidence="1">
    <location>
        <begin position="1"/>
        <end position="68"/>
    </location>
</feature>
<evidence type="ECO:0000259" key="2">
    <source>
        <dbReference type="PROSITE" id="PS50888"/>
    </source>
</evidence>
<accession>A0A4T0X7G7</accession>
<evidence type="ECO:0000313" key="3">
    <source>
        <dbReference type="EMBL" id="TID30804.1"/>
    </source>
</evidence>
<dbReference type="Pfam" id="PF00010">
    <property type="entry name" value="HLH"/>
    <property type="match status" value="1"/>
</dbReference>
<dbReference type="InterPro" id="IPR011598">
    <property type="entry name" value="bHLH_dom"/>
</dbReference>
<feature type="region of interest" description="Disordered" evidence="1">
    <location>
        <begin position="186"/>
        <end position="224"/>
    </location>
</feature>
<dbReference type="InterPro" id="IPR036638">
    <property type="entry name" value="HLH_DNA-bd_sf"/>
</dbReference>
<sequence length="336" mass="37447">MHNGNEPVETMERVVDGERGVVDGHGHGDGDGNGNGGVGKERERIGERDNDRDRDNRDRDNRDRDRGATPEFMRFLNIEDETGGSGVSFDNLEAMLDSLHRAEHEFMSVKPELELKSGLDMKPEFTPLLSPMVQSINPTIQTNTGSTVSTGPSGSSVLTGPVQSVQSGLSPLSSPMLEFHRYTTLRKRVDTDDTQQTQQTTYKKPRTPSTTPQMAPRRPSSAITEDELTLPPRYRNSVLINPHHHKSATSSPVILPSSTTPVGTNILSQFHEQPQSDKKTSHKLAEQGRRNRMNIAIQDLDSLIPEEWKKDITVPSKATTVELGCRYIRYLLEKQK</sequence>
<protein>
    <recommendedName>
        <fullName evidence="2">BHLH domain-containing protein</fullName>
    </recommendedName>
</protein>